<evidence type="ECO:0000313" key="2">
    <source>
        <dbReference type="Proteomes" id="UP000800200"/>
    </source>
</evidence>
<dbReference type="AlphaFoldDB" id="A0A6A6DBQ0"/>
<sequence>MLIQCALRSILERVALDYTLAVSLSGDDEDPGWKVRWDPYEVHSETLKIDEEVIPALVSTWRPWKSADFRIRTSGFAASAQYARDFSIFEQPVRELGAPGLGVSKGRHIQQGWWNDDKAALVISESGVSGVVDLTKEFRGKETEMTSFRSKSFVIRADPNTKMFFNNENYRSIIAQRTLIPAVQHIFSLGASHDRSVKDQDQGSHQDVMWRVTGVFAIQASATEQLADVWKLWGNRPSGSIEDDSGKGSGKRVNLSGQCGPWVKM</sequence>
<name>A0A6A6DBQ0_9PEZI</name>
<dbReference type="Proteomes" id="UP000800200">
    <property type="component" value="Unassembled WGS sequence"/>
</dbReference>
<evidence type="ECO:0000313" key="1">
    <source>
        <dbReference type="EMBL" id="KAF2176545.1"/>
    </source>
</evidence>
<organism evidence="1 2">
    <name type="scientific">Zopfia rhizophila CBS 207.26</name>
    <dbReference type="NCBI Taxonomy" id="1314779"/>
    <lineage>
        <taxon>Eukaryota</taxon>
        <taxon>Fungi</taxon>
        <taxon>Dikarya</taxon>
        <taxon>Ascomycota</taxon>
        <taxon>Pezizomycotina</taxon>
        <taxon>Dothideomycetes</taxon>
        <taxon>Dothideomycetes incertae sedis</taxon>
        <taxon>Zopfiaceae</taxon>
        <taxon>Zopfia</taxon>
    </lineage>
</organism>
<reference evidence="1" key="1">
    <citation type="journal article" date="2020" name="Stud. Mycol.">
        <title>101 Dothideomycetes genomes: a test case for predicting lifestyles and emergence of pathogens.</title>
        <authorList>
            <person name="Haridas S."/>
            <person name="Albert R."/>
            <person name="Binder M."/>
            <person name="Bloem J."/>
            <person name="Labutti K."/>
            <person name="Salamov A."/>
            <person name="Andreopoulos B."/>
            <person name="Baker S."/>
            <person name="Barry K."/>
            <person name="Bills G."/>
            <person name="Bluhm B."/>
            <person name="Cannon C."/>
            <person name="Castanera R."/>
            <person name="Culley D."/>
            <person name="Daum C."/>
            <person name="Ezra D."/>
            <person name="Gonzalez J."/>
            <person name="Henrissat B."/>
            <person name="Kuo A."/>
            <person name="Liang C."/>
            <person name="Lipzen A."/>
            <person name="Lutzoni F."/>
            <person name="Magnuson J."/>
            <person name="Mondo S."/>
            <person name="Nolan M."/>
            <person name="Ohm R."/>
            <person name="Pangilinan J."/>
            <person name="Park H.-J."/>
            <person name="Ramirez L."/>
            <person name="Alfaro M."/>
            <person name="Sun H."/>
            <person name="Tritt A."/>
            <person name="Yoshinaga Y."/>
            <person name="Zwiers L.-H."/>
            <person name="Turgeon B."/>
            <person name="Goodwin S."/>
            <person name="Spatafora J."/>
            <person name="Crous P."/>
            <person name="Grigoriev I."/>
        </authorList>
    </citation>
    <scope>NUCLEOTIDE SEQUENCE</scope>
    <source>
        <strain evidence="1">CBS 207.26</strain>
    </source>
</reference>
<keyword evidence="2" id="KW-1185">Reference proteome</keyword>
<dbReference type="EMBL" id="ML994706">
    <property type="protein sequence ID" value="KAF2176545.1"/>
    <property type="molecule type" value="Genomic_DNA"/>
</dbReference>
<proteinExistence type="predicted"/>
<accession>A0A6A6DBQ0</accession>
<dbReference type="OrthoDB" id="10621751at2759"/>
<protein>
    <submittedName>
        <fullName evidence="1">Uncharacterized protein</fullName>
    </submittedName>
</protein>
<gene>
    <name evidence="1" type="ORF">K469DRAFT_698400</name>
</gene>